<evidence type="ECO:0000313" key="6">
    <source>
        <dbReference type="EMBL" id="MBD8893366.1"/>
    </source>
</evidence>
<gene>
    <name evidence="6" type="ORF">IG616_17610</name>
</gene>
<reference evidence="6 7" key="2">
    <citation type="journal article" date="2021" name="Int. J. Syst. Evol. Microbiol.">
        <title>Roseibium litorale sp. nov., isolated from a tidal flat sediment and proposal for the reclassification of Labrenzia polysiphoniae as Roseibium polysiphoniae comb. nov.</title>
        <authorList>
            <person name="Liu Y."/>
            <person name="Pei T."/>
            <person name="Du J."/>
            <person name="Chao M."/>
            <person name="Deng M.R."/>
            <person name="Zhu H."/>
        </authorList>
    </citation>
    <scope>NUCLEOTIDE SEQUENCE [LARGE SCALE GENOMIC DNA]</scope>
    <source>
        <strain evidence="6 7">4C16A</strain>
    </source>
</reference>
<dbReference type="Pfam" id="PF00355">
    <property type="entry name" value="Rieske"/>
    <property type="match status" value="1"/>
</dbReference>
<reference evidence="7" key="1">
    <citation type="submission" date="2020-09" db="EMBL/GenBank/DDBJ databases">
        <title>The genome sequence of strain Labrenzia suaedae 4C16A.</title>
        <authorList>
            <person name="Liu Y."/>
        </authorList>
    </citation>
    <scope>NUCLEOTIDE SEQUENCE [LARGE SCALE GENOMIC DNA]</scope>
    <source>
        <strain evidence="7">4C16A</strain>
    </source>
</reference>
<dbReference type="InterPro" id="IPR017941">
    <property type="entry name" value="Rieske_2Fe-2S"/>
</dbReference>
<proteinExistence type="predicted"/>
<sequence>MQDDIDLFVICDAGGIPRGGAASFSLSRQNDEGESRPFPILIIRTDDDVYVGYANICPHNRLWLNIGDNEFFSGDHNFLECGRHGARFDILSGQCVTGPCSGARLEPVPLMLSEGEVCAYGVKLVEDSPYPDPFSDYADYDETMEIMIHPD</sequence>
<dbReference type="SUPFAM" id="SSF50022">
    <property type="entry name" value="ISP domain"/>
    <property type="match status" value="1"/>
</dbReference>
<comment type="caution">
    <text evidence="6">The sequence shown here is derived from an EMBL/GenBank/DDBJ whole genome shotgun (WGS) entry which is preliminary data.</text>
</comment>
<evidence type="ECO:0000256" key="4">
    <source>
        <dbReference type="ARBA" id="ARBA00023014"/>
    </source>
</evidence>
<keyword evidence="4" id="KW-0411">Iron-sulfur</keyword>
<dbReference type="CDD" id="cd03467">
    <property type="entry name" value="Rieske"/>
    <property type="match status" value="1"/>
</dbReference>
<evidence type="ECO:0000256" key="1">
    <source>
        <dbReference type="ARBA" id="ARBA00022714"/>
    </source>
</evidence>
<dbReference type="PANTHER" id="PTHR40261:SF1">
    <property type="entry name" value="RIESKE DOMAIN-CONTAINING PROTEIN"/>
    <property type="match status" value="1"/>
</dbReference>
<keyword evidence="1" id="KW-0001">2Fe-2S</keyword>
<feature type="domain" description="Rieske" evidence="5">
    <location>
        <begin position="39"/>
        <end position="119"/>
    </location>
</feature>
<dbReference type="PROSITE" id="PS51296">
    <property type="entry name" value="RIESKE"/>
    <property type="match status" value="1"/>
</dbReference>
<keyword evidence="3" id="KW-0408">Iron</keyword>
<dbReference type="PANTHER" id="PTHR40261">
    <property type="match status" value="1"/>
</dbReference>
<name>A0ABR9CSW1_9HYPH</name>
<dbReference type="Proteomes" id="UP000632063">
    <property type="component" value="Unassembled WGS sequence"/>
</dbReference>
<dbReference type="InterPro" id="IPR036922">
    <property type="entry name" value="Rieske_2Fe-2S_sf"/>
</dbReference>
<evidence type="ECO:0000313" key="7">
    <source>
        <dbReference type="Proteomes" id="UP000632063"/>
    </source>
</evidence>
<dbReference type="Gene3D" id="2.102.10.10">
    <property type="entry name" value="Rieske [2Fe-2S] iron-sulphur domain"/>
    <property type="match status" value="1"/>
</dbReference>
<dbReference type="RefSeq" id="WP_192149489.1">
    <property type="nucleotide sequence ID" value="NZ_JACYXI010000012.1"/>
</dbReference>
<organism evidence="6 7">
    <name type="scientific">Roseibium litorale</name>
    <dbReference type="NCBI Taxonomy" id="2803841"/>
    <lineage>
        <taxon>Bacteria</taxon>
        <taxon>Pseudomonadati</taxon>
        <taxon>Pseudomonadota</taxon>
        <taxon>Alphaproteobacteria</taxon>
        <taxon>Hyphomicrobiales</taxon>
        <taxon>Stappiaceae</taxon>
        <taxon>Roseibium</taxon>
    </lineage>
</organism>
<keyword evidence="2" id="KW-0479">Metal-binding</keyword>
<accession>A0ABR9CSW1</accession>
<dbReference type="EMBL" id="JACYXI010000012">
    <property type="protein sequence ID" value="MBD8893366.1"/>
    <property type="molecule type" value="Genomic_DNA"/>
</dbReference>
<evidence type="ECO:0000256" key="3">
    <source>
        <dbReference type="ARBA" id="ARBA00023004"/>
    </source>
</evidence>
<evidence type="ECO:0000256" key="2">
    <source>
        <dbReference type="ARBA" id="ARBA00022723"/>
    </source>
</evidence>
<keyword evidence="7" id="KW-1185">Reference proteome</keyword>
<evidence type="ECO:0000259" key="5">
    <source>
        <dbReference type="PROSITE" id="PS51296"/>
    </source>
</evidence>
<protein>
    <submittedName>
        <fullName evidence="6">Rieske 2Fe-2S domain-containing protein</fullName>
    </submittedName>
</protein>